<dbReference type="InterPro" id="IPR001309">
    <property type="entry name" value="Pept_C14_p20"/>
</dbReference>
<dbReference type="Gene3D" id="1.25.40.10">
    <property type="entry name" value="Tetratricopeptide repeat domain"/>
    <property type="match status" value="1"/>
</dbReference>
<protein>
    <submittedName>
        <fullName evidence="3">TPR repeat protein</fullName>
    </submittedName>
</protein>
<name>A0ABU0IZC6_9HYPH</name>
<keyword evidence="4" id="KW-1185">Reference proteome</keyword>
<dbReference type="InterPro" id="IPR029030">
    <property type="entry name" value="Caspase-like_dom_sf"/>
</dbReference>
<dbReference type="InterPro" id="IPR052039">
    <property type="entry name" value="Caspase-related_regulators"/>
</dbReference>
<dbReference type="Proteomes" id="UP001242480">
    <property type="component" value="Unassembled WGS sequence"/>
</dbReference>
<evidence type="ECO:0000256" key="1">
    <source>
        <dbReference type="SAM" id="MobiDB-lite"/>
    </source>
</evidence>
<dbReference type="PANTHER" id="PTHR22576">
    <property type="entry name" value="MUCOSA ASSOCIATED LYMPHOID TISSUE LYMPHOMA TRANSLOCATION PROTEIN 1/PARACASPASE"/>
    <property type="match status" value="1"/>
</dbReference>
<proteinExistence type="predicted"/>
<evidence type="ECO:0000259" key="2">
    <source>
        <dbReference type="PROSITE" id="PS50208"/>
    </source>
</evidence>
<dbReference type="Pfam" id="PF00656">
    <property type="entry name" value="Peptidase_C14"/>
    <property type="match status" value="1"/>
</dbReference>
<dbReference type="Pfam" id="PF08238">
    <property type="entry name" value="Sel1"/>
    <property type="match status" value="5"/>
</dbReference>
<evidence type="ECO:0000313" key="3">
    <source>
        <dbReference type="EMBL" id="MDQ0467365.1"/>
    </source>
</evidence>
<dbReference type="RefSeq" id="WP_307266856.1">
    <property type="nucleotide sequence ID" value="NZ_JAUSVX010000001.1"/>
</dbReference>
<dbReference type="SUPFAM" id="SSF81901">
    <property type="entry name" value="HCP-like"/>
    <property type="match status" value="1"/>
</dbReference>
<dbReference type="EMBL" id="JAUSVX010000001">
    <property type="protein sequence ID" value="MDQ0467365.1"/>
    <property type="molecule type" value="Genomic_DNA"/>
</dbReference>
<feature type="domain" description="Caspase family p20" evidence="2">
    <location>
        <begin position="30"/>
        <end position="157"/>
    </location>
</feature>
<dbReference type="SUPFAM" id="SSF52129">
    <property type="entry name" value="Caspase-like"/>
    <property type="match status" value="1"/>
</dbReference>
<comment type="caution">
    <text evidence="3">The sequence shown here is derived from an EMBL/GenBank/DDBJ whole genome shotgun (WGS) entry which is preliminary data.</text>
</comment>
<dbReference type="InterPro" id="IPR011990">
    <property type="entry name" value="TPR-like_helical_dom_sf"/>
</dbReference>
<gene>
    <name evidence="3" type="ORF">QO011_000360</name>
</gene>
<evidence type="ECO:0000313" key="4">
    <source>
        <dbReference type="Proteomes" id="UP001242480"/>
    </source>
</evidence>
<reference evidence="3 4" key="1">
    <citation type="submission" date="2023-07" db="EMBL/GenBank/DDBJ databases">
        <title>Genomic Encyclopedia of Type Strains, Phase IV (KMG-IV): sequencing the most valuable type-strain genomes for metagenomic binning, comparative biology and taxonomic classification.</title>
        <authorList>
            <person name="Goeker M."/>
        </authorList>
    </citation>
    <scope>NUCLEOTIDE SEQUENCE [LARGE SCALE GENOMIC DNA]</scope>
    <source>
        <strain evidence="3 4">DSM 19619</strain>
    </source>
</reference>
<dbReference type="SMART" id="SM00671">
    <property type="entry name" value="SEL1"/>
    <property type="match status" value="5"/>
</dbReference>
<feature type="region of interest" description="Disordered" evidence="1">
    <location>
        <begin position="276"/>
        <end position="300"/>
    </location>
</feature>
<dbReference type="InterPro" id="IPR011600">
    <property type="entry name" value="Pept_C14_caspase"/>
</dbReference>
<sequence>MRRLIARSLVSALLLLGILQLSSPALAGIKLALVLGNSNYQAAPALGNPANDAADLAQALRGIGFEVIEQRDATREQMASAVRAFAERIRGADVALFFYAGHGLQLNGENYLIPVDAKIESEADVRFDTINLSDIQQEMEGPGRANVVILDACRDNPFADKLSHGGRGIATRGLGRLEAAGVGSLIVFSTQPDNVALDGGGRNSPFTAALLRHVGTPGLEIRQMISKVRGDVLQATGQKQVPWDNSSLVGDVYLAGQSAAGTPAVAGPVAPADAGPVRVAQTQQPAATSPPAAAAASGPAAECERLAAPAPPFASPAQLNAARSQNVDMPHALSACEAAVSADPKNPRLQFLLGRVNDLSKTYLEAARHYTIAADAGYADAQDALGVLVVLGRGVVKNYTRAFDLFHKAALGGSPSGMGNLGSMYSSGFSVKEDDAMALAWYEKSIEAGNSFGLAQAGVMYFNGKGTPRDYDAAAQYFQQEADLGDGYSLKFLAIMYERGLLGKPDPAKAAELRLQAAQVDPESQDPNVPLPRKVVRQTPRPAGGQVVRIRRYHFVGCSWLWC</sequence>
<dbReference type="InterPro" id="IPR006597">
    <property type="entry name" value="Sel1-like"/>
</dbReference>
<organism evidence="3 4">
    <name type="scientific">Labrys wisconsinensis</name>
    <dbReference type="NCBI Taxonomy" id="425677"/>
    <lineage>
        <taxon>Bacteria</taxon>
        <taxon>Pseudomonadati</taxon>
        <taxon>Pseudomonadota</taxon>
        <taxon>Alphaproteobacteria</taxon>
        <taxon>Hyphomicrobiales</taxon>
        <taxon>Xanthobacteraceae</taxon>
        <taxon>Labrys</taxon>
    </lineage>
</organism>
<dbReference type="Gene3D" id="3.40.50.1460">
    <property type="match status" value="1"/>
</dbReference>
<dbReference type="PROSITE" id="PS50208">
    <property type="entry name" value="CASPASE_P20"/>
    <property type="match status" value="1"/>
</dbReference>
<accession>A0ABU0IZC6</accession>
<dbReference type="PANTHER" id="PTHR22576:SF37">
    <property type="entry name" value="MUCOSA-ASSOCIATED LYMPHOID TISSUE LYMPHOMA TRANSLOCATION PROTEIN 1"/>
    <property type="match status" value="1"/>
</dbReference>